<evidence type="ECO:0000256" key="1">
    <source>
        <dbReference type="SAM" id="Phobius"/>
    </source>
</evidence>
<accession>A0A4V5NWT1</accession>
<feature type="transmembrane region" description="Helical" evidence="1">
    <location>
        <begin position="32"/>
        <end position="51"/>
    </location>
</feature>
<organism evidence="2 3">
    <name type="scientific">Ferrimonas sediminicola</name>
    <dbReference type="NCBI Taxonomy" id="2569538"/>
    <lineage>
        <taxon>Bacteria</taxon>
        <taxon>Pseudomonadati</taxon>
        <taxon>Pseudomonadota</taxon>
        <taxon>Gammaproteobacteria</taxon>
        <taxon>Alteromonadales</taxon>
        <taxon>Ferrimonadaceae</taxon>
        <taxon>Ferrimonas</taxon>
    </lineage>
</organism>
<dbReference type="Proteomes" id="UP000305674">
    <property type="component" value="Unassembled WGS sequence"/>
</dbReference>
<dbReference type="AlphaFoldDB" id="A0A4V5NWT1"/>
<evidence type="ECO:0000313" key="3">
    <source>
        <dbReference type="Proteomes" id="UP000305674"/>
    </source>
</evidence>
<evidence type="ECO:0000313" key="2">
    <source>
        <dbReference type="EMBL" id="TKB48109.1"/>
    </source>
</evidence>
<comment type="caution">
    <text evidence="2">The sequence shown here is derived from an EMBL/GenBank/DDBJ whole genome shotgun (WGS) entry which is preliminary data.</text>
</comment>
<keyword evidence="1" id="KW-0472">Membrane</keyword>
<protein>
    <submittedName>
        <fullName evidence="2">DUF2970 domain-containing protein</fullName>
    </submittedName>
</protein>
<keyword evidence="1" id="KW-1133">Transmembrane helix</keyword>
<dbReference type="Pfam" id="PF11174">
    <property type="entry name" value="DUF2970"/>
    <property type="match status" value="1"/>
</dbReference>
<reference evidence="2 3" key="1">
    <citation type="submission" date="2019-04" db="EMBL/GenBank/DDBJ databases">
        <authorList>
            <person name="Hwang J.C."/>
        </authorList>
    </citation>
    <scope>NUCLEOTIDE SEQUENCE [LARGE SCALE GENOMIC DNA]</scope>
    <source>
        <strain evidence="2 3">IMCC35001</strain>
    </source>
</reference>
<gene>
    <name evidence="2" type="ORF">FCL40_13945</name>
</gene>
<proteinExistence type="predicted"/>
<dbReference type="EMBL" id="SWCI01000010">
    <property type="protein sequence ID" value="TKB48109.1"/>
    <property type="molecule type" value="Genomic_DNA"/>
</dbReference>
<sequence length="56" mass="6012">MKVVASVLAALFGVQSEANRQRDFSQTSPLPFILTGVVLVTLFVLGLIALVNRVLV</sequence>
<dbReference type="InterPro" id="IPR021344">
    <property type="entry name" value="DUF2970"/>
</dbReference>
<name>A0A4V5NWT1_9GAMM</name>
<keyword evidence="1" id="KW-0812">Transmembrane</keyword>
<keyword evidence="3" id="KW-1185">Reference proteome</keyword>
<dbReference type="OrthoDB" id="5625885at2"/>